<dbReference type="AlphaFoldDB" id="A0AAV9P2A9"/>
<evidence type="ECO:0000256" key="1">
    <source>
        <dbReference type="ARBA" id="ARBA00022723"/>
    </source>
</evidence>
<dbReference type="EMBL" id="JAVRRT010000017">
    <property type="protein sequence ID" value="KAK5165098.1"/>
    <property type="molecule type" value="Genomic_DNA"/>
</dbReference>
<keyword evidence="2" id="KW-0677">Repeat</keyword>
<dbReference type="GO" id="GO:0000785">
    <property type="term" value="C:chromatin"/>
    <property type="evidence" value="ECO:0007669"/>
    <property type="project" value="TreeGrafter"/>
</dbReference>
<accession>A0AAV9P2A9</accession>
<evidence type="ECO:0000259" key="8">
    <source>
        <dbReference type="PROSITE" id="PS50157"/>
    </source>
</evidence>
<feature type="domain" description="C2H2-type" evidence="8">
    <location>
        <begin position="259"/>
        <end position="286"/>
    </location>
</feature>
<dbReference type="GeneID" id="89930527"/>
<organism evidence="9 10">
    <name type="scientific">Saxophila tyrrhenica</name>
    <dbReference type="NCBI Taxonomy" id="1690608"/>
    <lineage>
        <taxon>Eukaryota</taxon>
        <taxon>Fungi</taxon>
        <taxon>Dikarya</taxon>
        <taxon>Ascomycota</taxon>
        <taxon>Pezizomycotina</taxon>
        <taxon>Dothideomycetes</taxon>
        <taxon>Dothideomycetidae</taxon>
        <taxon>Mycosphaerellales</taxon>
        <taxon>Extremaceae</taxon>
        <taxon>Saxophila</taxon>
    </lineage>
</organism>
<name>A0AAV9P2A9_9PEZI</name>
<dbReference type="PROSITE" id="PS00028">
    <property type="entry name" value="ZINC_FINGER_C2H2_1"/>
    <property type="match status" value="2"/>
</dbReference>
<dbReference type="GO" id="GO:0000981">
    <property type="term" value="F:DNA-binding transcription factor activity, RNA polymerase II-specific"/>
    <property type="evidence" value="ECO:0007669"/>
    <property type="project" value="TreeGrafter"/>
</dbReference>
<feature type="region of interest" description="Disordered" evidence="7">
    <location>
        <begin position="1"/>
        <end position="20"/>
    </location>
</feature>
<dbReference type="Proteomes" id="UP001337655">
    <property type="component" value="Unassembled WGS sequence"/>
</dbReference>
<dbReference type="GO" id="GO:0008270">
    <property type="term" value="F:zinc ion binding"/>
    <property type="evidence" value="ECO:0007669"/>
    <property type="project" value="UniProtKB-KW"/>
</dbReference>
<dbReference type="GO" id="GO:0000978">
    <property type="term" value="F:RNA polymerase II cis-regulatory region sequence-specific DNA binding"/>
    <property type="evidence" value="ECO:0007669"/>
    <property type="project" value="TreeGrafter"/>
</dbReference>
<evidence type="ECO:0000256" key="6">
    <source>
        <dbReference type="PROSITE-ProRule" id="PRU00042"/>
    </source>
</evidence>
<feature type="region of interest" description="Disordered" evidence="7">
    <location>
        <begin position="337"/>
        <end position="392"/>
    </location>
</feature>
<dbReference type="Pfam" id="PF00096">
    <property type="entry name" value="zf-C2H2"/>
    <property type="match status" value="3"/>
</dbReference>
<dbReference type="RefSeq" id="XP_064655241.1">
    <property type="nucleotide sequence ID" value="XM_064806424.1"/>
</dbReference>
<dbReference type="Gene3D" id="3.30.160.60">
    <property type="entry name" value="Classic Zinc Finger"/>
    <property type="match status" value="2"/>
</dbReference>
<dbReference type="SUPFAM" id="SSF57667">
    <property type="entry name" value="beta-beta-alpha zinc fingers"/>
    <property type="match status" value="2"/>
</dbReference>
<feature type="compositionally biased region" description="Basic and acidic residues" evidence="7">
    <location>
        <begin position="337"/>
        <end position="351"/>
    </location>
</feature>
<dbReference type="PANTHER" id="PTHR14003">
    <property type="entry name" value="TRANSCRIPTIONAL REPRESSOR PROTEIN YY"/>
    <property type="match status" value="1"/>
</dbReference>
<dbReference type="GO" id="GO:0005667">
    <property type="term" value="C:transcription regulator complex"/>
    <property type="evidence" value="ECO:0007669"/>
    <property type="project" value="TreeGrafter"/>
</dbReference>
<protein>
    <recommendedName>
        <fullName evidence="5">C2H2 type master regulator of conidiophore development brlA</fullName>
    </recommendedName>
</protein>
<dbReference type="PROSITE" id="PS50157">
    <property type="entry name" value="ZINC_FINGER_C2H2_2"/>
    <property type="match status" value="3"/>
</dbReference>
<proteinExistence type="predicted"/>
<feature type="domain" description="C2H2-type" evidence="8">
    <location>
        <begin position="289"/>
        <end position="319"/>
    </location>
</feature>
<dbReference type="SMART" id="SM00355">
    <property type="entry name" value="ZnF_C2H2"/>
    <property type="match status" value="3"/>
</dbReference>
<dbReference type="InterPro" id="IPR013087">
    <property type="entry name" value="Znf_C2H2_type"/>
</dbReference>
<evidence type="ECO:0000256" key="4">
    <source>
        <dbReference type="ARBA" id="ARBA00022833"/>
    </source>
</evidence>
<dbReference type="InterPro" id="IPR036236">
    <property type="entry name" value="Znf_C2H2_sf"/>
</dbReference>
<keyword evidence="4" id="KW-0862">Zinc</keyword>
<comment type="caution">
    <text evidence="9">The sequence shown here is derived from an EMBL/GenBank/DDBJ whole genome shotgun (WGS) entry which is preliminary data.</text>
</comment>
<gene>
    <name evidence="9" type="ORF">LTR77_009195</name>
</gene>
<evidence type="ECO:0000256" key="3">
    <source>
        <dbReference type="ARBA" id="ARBA00022771"/>
    </source>
</evidence>
<keyword evidence="1" id="KW-0479">Metal-binding</keyword>
<evidence type="ECO:0000313" key="9">
    <source>
        <dbReference type="EMBL" id="KAK5165098.1"/>
    </source>
</evidence>
<reference evidence="9 10" key="1">
    <citation type="submission" date="2023-08" db="EMBL/GenBank/DDBJ databases">
        <title>Black Yeasts Isolated from many extreme environments.</title>
        <authorList>
            <person name="Coleine C."/>
            <person name="Stajich J.E."/>
            <person name="Selbmann L."/>
        </authorList>
    </citation>
    <scope>NUCLEOTIDE SEQUENCE [LARGE SCALE GENOMIC DNA]</scope>
    <source>
        <strain evidence="9 10">CCFEE 5935</strain>
    </source>
</reference>
<evidence type="ECO:0000256" key="5">
    <source>
        <dbReference type="ARBA" id="ARBA00044085"/>
    </source>
</evidence>
<keyword evidence="10" id="KW-1185">Reference proteome</keyword>
<evidence type="ECO:0000256" key="2">
    <source>
        <dbReference type="ARBA" id="ARBA00022737"/>
    </source>
</evidence>
<sequence length="392" mass="44298">MSYFPSGDIPIPPSSHFTTPQQQAWNEDNVSADYTYAYQQQSPYRTGRLYGLGLPYLPGTAAQSYLEMGMARDPAPLTWPSQFGVAQPAPFYRQRVQSQQWNDGSCNPLSTLMPDALWDHAQLAPRQAAVYDCSPAVSEYVPSSHASAVSSPYARSDSVLRSADSPQIKVEQSTEPSIPRIQYPAERAYRTRELVVNPGDLIMQPPEDVKPEPAEVAFHSSDGALGSPVARIGRRRASSEDEGRDRKKRAYTNPETATCSCEQCGQLFQRAYNLRAHMETHDPHRSHPHLCPYSSCDKRFVRRTDLVRHQRSVHLKERNHVCHRCGSSFARRDTLRRHEDDGCPQRLDVKKRPSQSRRASSASMVRRSTQRWKREDSSAPPSSWDQVPEFVG</sequence>
<feature type="domain" description="C2H2-type" evidence="8">
    <location>
        <begin position="320"/>
        <end position="353"/>
    </location>
</feature>
<feature type="region of interest" description="Disordered" evidence="7">
    <location>
        <begin position="219"/>
        <end position="252"/>
    </location>
</feature>
<keyword evidence="3 6" id="KW-0863">Zinc-finger</keyword>
<evidence type="ECO:0000313" key="10">
    <source>
        <dbReference type="Proteomes" id="UP001337655"/>
    </source>
</evidence>
<evidence type="ECO:0000256" key="7">
    <source>
        <dbReference type="SAM" id="MobiDB-lite"/>
    </source>
</evidence>
<dbReference type="PANTHER" id="PTHR14003:SF19">
    <property type="entry name" value="YY2 TRANSCRIPTION FACTOR"/>
    <property type="match status" value="1"/>
</dbReference>
<feature type="compositionally biased region" description="Low complexity" evidence="7">
    <location>
        <begin position="356"/>
        <end position="367"/>
    </location>
</feature>